<dbReference type="PaxDb" id="39947-A0A0P0VH44"/>
<dbReference type="STRING" id="39947.A0A0P0VH44"/>
<reference evidence="2" key="1">
    <citation type="journal article" date="2005" name="Nature">
        <title>The map-based sequence of the rice genome.</title>
        <authorList>
            <consortium name="International rice genome sequencing project (IRGSP)"/>
            <person name="Matsumoto T."/>
            <person name="Wu J."/>
            <person name="Kanamori H."/>
            <person name="Katayose Y."/>
            <person name="Fujisawa M."/>
            <person name="Namiki N."/>
            <person name="Mizuno H."/>
            <person name="Yamamoto K."/>
            <person name="Antonio B.A."/>
            <person name="Baba T."/>
            <person name="Sakata K."/>
            <person name="Nagamura Y."/>
            <person name="Aoki H."/>
            <person name="Arikawa K."/>
            <person name="Arita K."/>
            <person name="Bito T."/>
            <person name="Chiden Y."/>
            <person name="Fujitsuka N."/>
            <person name="Fukunaka R."/>
            <person name="Hamada M."/>
            <person name="Harada C."/>
            <person name="Hayashi A."/>
            <person name="Hijishita S."/>
            <person name="Honda M."/>
            <person name="Hosokawa S."/>
            <person name="Ichikawa Y."/>
            <person name="Idonuma A."/>
            <person name="Iijima M."/>
            <person name="Ikeda M."/>
            <person name="Ikeno M."/>
            <person name="Ito K."/>
            <person name="Ito S."/>
            <person name="Ito T."/>
            <person name="Ito Y."/>
            <person name="Ito Y."/>
            <person name="Iwabuchi A."/>
            <person name="Kamiya K."/>
            <person name="Karasawa W."/>
            <person name="Kurita K."/>
            <person name="Katagiri S."/>
            <person name="Kikuta A."/>
            <person name="Kobayashi H."/>
            <person name="Kobayashi N."/>
            <person name="Machita K."/>
            <person name="Maehara T."/>
            <person name="Masukawa M."/>
            <person name="Mizubayashi T."/>
            <person name="Mukai Y."/>
            <person name="Nagasaki H."/>
            <person name="Nagata Y."/>
            <person name="Naito S."/>
            <person name="Nakashima M."/>
            <person name="Nakama Y."/>
            <person name="Nakamichi Y."/>
            <person name="Nakamura M."/>
            <person name="Meguro A."/>
            <person name="Negishi M."/>
            <person name="Ohta I."/>
            <person name="Ohta T."/>
            <person name="Okamoto M."/>
            <person name="Ono N."/>
            <person name="Saji S."/>
            <person name="Sakaguchi M."/>
            <person name="Sakai K."/>
            <person name="Shibata M."/>
            <person name="Shimokawa T."/>
            <person name="Song J."/>
            <person name="Takazaki Y."/>
            <person name="Terasawa K."/>
            <person name="Tsugane M."/>
            <person name="Tsuji K."/>
            <person name="Ueda S."/>
            <person name="Waki K."/>
            <person name="Yamagata H."/>
            <person name="Yamamoto M."/>
            <person name="Yamamoto S."/>
            <person name="Yamane H."/>
            <person name="Yoshiki S."/>
            <person name="Yoshihara R."/>
            <person name="Yukawa K."/>
            <person name="Zhong H."/>
            <person name="Yano M."/>
            <person name="Yuan Q."/>
            <person name="Ouyang S."/>
            <person name="Liu J."/>
            <person name="Jones K.M."/>
            <person name="Gansberger K."/>
            <person name="Moffat K."/>
            <person name="Hill J."/>
            <person name="Bera J."/>
            <person name="Fadrosh D."/>
            <person name="Jin S."/>
            <person name="Johri S."/>
            <person name="Kim M."/>
            <person name="Overton L."/>
            <person name="Reardon M."/>
            <person name="Tsitrin T."/>
            <person name="Vuong H."/>
            <person name="Weaver B."/>
            <person name="Ciecko A."/>
            <person name="Tallon L."/>
            <person name="Jackson J."/>
            <person name="Pai G."/>
            <person name="Aken S.V."/>
            <person name="Utterback T."/>
            <person name="Reidmuller S."/>
            <person name="Feldblyum T."/>
            <person name="Hsiao J."/>
            <person name="Zismann V."/>
            <person name="Iobst S."/>
            <person name="de Vazeille A.R."/>
            <person name="Buell C.R."/>
            <person name="Ying K."/>
            <person name="Li Y."/>
            <person name="Lu T."/>
            <person name="Huang Y."/>
            <person name="Zhao Q."/>
            <person name="Feng Q."/>
            <person name="Zhang L."/>
            <person name="Zhu J."/>
            <person name="Weng Q."/>
            <person name="Mu J."/>
            <person name="Lu Y."/>
            <person name="Fan D."/>
            <person name="Liu Y."/>
            <person name="Guan J."/>
            <person name="Zhang Y."/>
            <person name="Yu S."/>
            <person name="Liu X."/>
            <person name="Zhang Y."/>
            <person name="Hong G."/>
            <person name="Han B."/>
            <person name="Choisne N."/>
            <person name="Demange N."/>
            <person name="Orjeda G."/>
            <person name="Samain S."/>
            <person name="Cattolico L."/>
            <person name="Pelletier E."/>
            <person name="Couloux A."/>
            <person name="Segurens B."/>
            <person name="Wincker P."/>
            <person name="D'Hont A."/>
            <person name="Scarpelli C."/>
            <person name="Weissenbach J."/>
            <person name="Salanoubat M."/>
            <person name="Quetier F."/>
            <person name="Yu Y."/>
            <person name="Kim H.R."/>
            <person name="Rambo T."/>
            <person name="Currie J."/>
            <person name="Collura K."/>
            <person name="Luo M."/>
            <person name="Yang T."/>
            <person name="Ammiraju J.S.S."/>
            <person name="Engler F."/>
            <person name="Soderlund C."/>
            <person name="Wing R.A."/>
            <person name="Palmer L.E."/>
            <person name="de la Bastide M."/>
            <person name="Spiegel L."/>
            <person name="Nascimento L."/>
            <person name="Zutavern T."/>
            <person name="O'Shaughnessy A."/>
            <person name="Dike S."/>
            <person name="Dedhia N."/>
            <person name="Preston R."/>
            <person name="Balija V."/>
            <person name="McCombie W.R."/>
            <person name="Chow T."/>
            <person name="Chen H."/>
            <person name="Chung M."/>
            <person name="Chen C."/>
            <person name="Shaw J."/>
            <person name="Wu H."/>
            <person name="Hsiao K."/>
            <person name="Chao Y."/>
            <person name="Chu M."/>
            <person name="Cheng C."/>
            <person name="Hour A."/>
            <person name="Lee P."/>
            <person name="Lin S."/>
            <person name="Lin Y."/>
            <person name="Liou J."/>
            <person name="Liu S."/>
            <person name="Hsing Y."/>
            <person name="Raghuvanshi S."/>
            <person name="Mohanty A."/>
            <person name="Bharti A.K."/>
            <person name="Gaur A."/>
            <person name="Gupta V."/>
            <person name="Kumar D."/>
            <person name="Ravi V."/>
            <person name="Vij S."/>
            <person name="Kapur A."/>
            <person name="Khurana P."/>
            <person name="Khurana P."/>
            <person name="Khurana J.P."/>
            <person name="Tyagi A.K."/>
            <person name="Gaikwad K."/>
            <person name="Singh A."/>
            <person name="Dalal V."/>
            <person name="Srivastava S."/>
            <person name="Dixit A."/>
            <person name="Pal A.K."/>
            <person name="Ghazi I.A."/>
            <person name="Yadav M."/>
            <person name="Pandit A."/>
            <person name="Bhargava A."/>
            <person name="Sureshbabu K."/>
            <person name="Batra K."/>
            <person name="Sharma T.R."/>
            <person name="Mohapatra T."/>
            <person name="Singh N.K."/>
            <person name="Messing J."/>
            <person name="Nelson A.B."/>
            <person name="Fuks G."/>
            <person name="Kavchok S."/>
            <person name="Keizer G."/>
            <person name="Linton E."/>
            <person name="Llaca V."/>
            <person name="Song R."/>
            <person name="Tanyolac B."/>
            <person name="Young S."/>
            <person name="Ho-Il K."/>
            <person name="Hahn J.H."/>
            <person name="Sangsakoo G."/>
            <person name="Vanavichit A."/>
            <person name="de Mattos Luiz.A.T."/>
            <person name="Zimmer P.D."/>
            <person name="Malone G."/>
            <person name="Dellagostin O."/>
            <person name="de Oliveira A.C."/>
            <person name="Bevan M."/>
            <person name="Bancroft I."/>
            <person name="Minx P."/>
            <person name="Cordum H."/>
            <person name="Wilson R."/>
            <person name="Cheng Z."/>
            <person name="Jin W."/>
            <person name="Jiang J."/>
            <person name="Leong S.A."/>
            <person name="Iwama H."/>
            <person name="Gojobori T."/>
            <person name="Itoh T."/>
            <person name="Niimura Y."/>
            <person name="Fujii Y."/>
            <person name="Habara T."/>
            <person name="Sakai H."/>
            <person name="Sato Y."/>
            <person name="Wilson G."/>
            <person name="Kumar K."/>
            <person name="McCouch S."/>
            <person name="Juretic N."/>
            <person name="Hoen D."/>
            <person name="Wright S."/>
            <person name="Bruskiewich R."/>
            <person name="Bureau T."/>
            <person name="Miyao A."/>
            <person name="Hirochika H."/>
            <person name="Nishikawa T."/>
            <person name="Kadowaki K."/>
            <person name="Sugiura M."/>
            <person name="Burr B."/>
            <person name="Sasaki T."/>
        </authorList>
    </citation>
    <scope>NUCLEOTIDE SEQUENCE [LARGE SCALE GENOMIC DNA]</scope>
    <source>
        <strain evidence="2">cv. Nipponbare</strain>
    </source>
</reference>
<dbReference type="InParanoid" id="A0A0P0VH44"/>
<reference evidence="1 2" key="2">
    <citation type="journal article" date="2013" name="Plant Cell Physiol.">
        <title>Rice Annotation Project Database (RAP-DB): an integrative and interactive database for rice genomics.</title>
        <authorList>
            <person name="Sakai H."/>
            <person name="Lee S.S."/>
            <person name="Tanaka T."/>
            <person name="Numa H."/>
            <person name="Kim J."/>
            <person name="Kawahara Y."/>
            <person name="Wakimoto H."/>
            <person name="Yang C.C."/>
            <person name="Iwamoto M."/>
            <person name="Abe T."/>
            <person name="Yamada Y."/>
            <person name="Muto A."/>
            <person name="Inokuchi H."/>
            <person name="Ikemura T."/>
            <person name="Matsumoto T."/>
            <person name="Sasaki T."/>
            <person name="Itoh T."/>
        </authorList>
    </citation>
    <scope>NUCLEOTIDE SEQUENCE [LARGE SCALE GENOMIC DNA]</scope>
    <source>
        <strain evidence="2">cv. Nipponbare</strain>
    </source>
</reference>
<dbReference type="InterPro" id="IPR011992">
    <property type="entry name" value="EF-hand-dom_pair"/>
</dbReference>
<dbReference type="OMA" id="MEDRACY"/>
<dbReference type="SMR" id="A0A0P0VH44"/>
<protein>
    <submittedName>
        <fullName evidence="1">Os02g0253601 protein</fullName>
    </submittedName>
</protein>
<name>A0A0P0VH44_ORYSJ</name>
<dbReference type="AlphaFoldDB" id="A0A0P0VH44"/>
<dbReference type="FunCoup" id="A0A0P0VH44">
    <property type="interactions" value="5"/>
</dbReference>
<dbReference type="Gramene" id="Os02t0253601-00">
    <property type="protein sequence ID" value="Os02t0253601-00"/>
    <property type="gene ID" value="Os02g0253601"/>
</dbReference>
<gene>
    <name evidence="1" type="ordered locus">Os02g0253601</name>
    <name evidence="1" type="ORF">OSNPB_020253601</name>
</gene>
<proteinExistence type="predicted"/>
<feature type="non-terminal residue" evidence="1">
    <location>
        <position position="1"/>
    </location>
</feature>
<organism evidence="1 2">
    <name type="scientific">Oryza sativa subsp. japonica</name>
    <name type="common">Rice</name>
    <dbReference type="NCBI Taxonomy" id="39947"/>
    <lineage>
        <taxon>Eukaryota</taxon>
        <taxon>Viridiplantae</taxon>
        <taxon>Streptophyta</taxon>
        <taxon>Embryophyta</taxon>
        <taxon>Tracheophyta</taxon>
        <taxon>Spermatophyta</taxon>
        <taxon>Magnoliopsida</taxon>
        <taxon>Liliopsida</taxon>
        <taxon>Poales</taxon>
        <taxon>Poaceae</taxon>
        <taxon>BOP clade</taxon>
        <taxon>Oryzoideae</taxon>
        <taxon>Oryzeae</taxon>
        <taxon>Oryzinae</taxon>
        <taxon>Oryza</taxon>
        <taxon>Oryza sativa</taxon>
    </lineage>
</organism>
<evidence type="ECO:0000313" key="2">
    <source>
        <dbReference type="Proteomes" id="UP000059680"/>
    </source>
</evidence>
<accession>A0A0P0VH44</accession>
<reference evidence="1 2" key="3">
    <citation type="journal article" date="2013" name="Rice">
        <title>Improvement of the Oryza sativa Nipponbare reference genome using next generation sequence and optical map data.</title>
        <authorList>
            <person name="Kawahara Y."/>
            <person name="de la Bastide M."/>
            <person name="Hamilton J.P."/>
            <person name="Kanamori H."/>
            <person name="McCombie W.R."/>
            <person name="Ouyang S."/>
            <person name="Schwartz D.C."/>
            <person name="Tanaka T."/>
            <person name="Wu J."/>
            <person name="Zhou S."/>
            <person name="Childs K.L."/>
            <person name="Davidson R.M."/>
            <person name="Lin H."/>
            <person name="Quesada-Ocampo L."/>
            <person name="Vaillancourt B."/>
            <person name="Sakai H."/>
            <person name="Lee S.S."/>
            <person name="Kim J."/>
            <person name="Numa H."/>
            <person name="Itoh T."/>
            <person name="Buell C.R."/>
            <person name="Matsumoto T."/>
        </authorList>
    </citation>
    <scope>NUCLEOTIDE SEQUENCE [LARGE SCALE GENOMIC DNA]</scope>
    <source>
        <strain evidence="2">cv. Nipponbare</strain>
    </source>
</reference>
<dbReference type="SUPFAM" id="SSF47473">
    <property type="entry name" value="EF-hand"/>
    <property type="match status" value="1"/>
</dbReference>
<dbReference type="FunFam" id="1.10.238.10:FF:000641">
    <property type="entry name" value="Os02g0253601 protein"/>
    <property type="match status" value="1"/>
</dbReference>
<keyword evidence="2" id="KW-1185">Reference proteome</keyword>
<dbReference type="Proteomes" id="UP000059680">
    <property type="component" value="Chromosome 2"/>
</dbReference>
<evidence type="ECO:0000313" key="1">
    <source>
        <dbReference type="EMBL" id="BAS77926.1"/>
    </source>
</evidence>
<dbReference type="EMBL" id="AP014958">
    <property type="protein sequence ID" value="BAS77926.1"/>
    <property type="molecule type" value="Genomic_DNA"/>
</dbReference>
<dbReference type="Gene3D" id="1.10.238.10">
    <property type="entry name" value="EF-hand"/>
    <property type="match status" value="1"/>
</dbReference>
<sequence>SPSSITTKKLGTRMQTLGLNPMKAELQDIISEMDTDSGGIIDFYKFLDLVAH</sequence>
<dbReference type="eggNOG" id="KOG0027">
    <property type="taxonomic scope" value="Eukaryota"/>
</dbReference>